<keyword evidence="4" id="KW-0812">Transmembrane</keyword>
<dbReference type="GO" id="GO:0005615">
    <property type="term" value="C:extracellular space"/>
    <property type="evidence" value="ECO:0007669"/>
    <property type="project" value="UniProtKB-KW"/>
</dbReference>
<dbReference type="EMBL" id="JAINUF010000018">
    <property type="protein sequence ID" value="KAJ8337558.1"/>
    <property type="molecule type" value="Genomic_DNA"/>
</dbReference>
<keyword evidence="7" id="KW-1185">Reference proteome</keyword>
<dbReference type="GO" id="GO:0006952">
    <property type="term" value="P:defense response"/>
    <property type="evidence" value="ECO:0007669"/>
    <property type="project" value="InterPro"/>
</dbReference>
<comment type="caution">
    <text evidence="6">The sequence shown here is derived from an EMBL/GenBank/DDBJ whole genome shotgun (WGS) entry which is preliminary data.</text>
</comment>
<dbReference type="GO" id="GO:0008009">
    <property type="term" value="F:chemokine activity"/>
    <property type="evidence" value="ECO:0007669"/>
    <property type="project" value="InterPro"/>
</dbReference>
<gene>
    <name evidence="6" type="ORF">SKAU_G00365240</name>
</gene>
<dbReference type="InterPro" id="IPR001811">
    <property type="entry name" value="Chemokine_IL8-like_dom"/>
</dbReference>
<evidence type="ECO:0000313" key="6">
    <source>
        <dbReference type="EMBL" id="KAJ8337558.1"/>
    </source>
</evidence>
<dbReference type="GO" id="GO:0006886">
    <property type="term" value="P:intracellular protein transport"/>
    <property type="evidence" value="ECO:0007669"/>
    <property type="project" value="InterPro"/>
</dbReference>
<dbReference type="PRINTS" id="PR00437">
    <property type="entry name" value="SMALLCYTKCXC"/>
</dbReference>
<dbReference type="Gene3D" id="2.40.50.40">
    <property type="match status" value="1"/>
</dbReference>
<dbReference type="InterPro" id="IPR015386">
    <property type="entry name" value="MHC_II-assoc_invar/CLIP_MHC-bd"/>
</dbReference>
<sequence>MAEQQDASLLERGADSQSSVVNEANTRSRPSDLKIAGFVLLACMLIAGQGLTAYFVINQKGQISSLEKTADLLKIKLTQRPRGSSSGSVVRMPMYNTPLLMMETTDMASKKKTPMKKLEDTVTVSVQKQMTQQKHPAPTPVPASTPVTGLEPPALRTSPTRGTVGRGNTNGRRRISVAGTGGSRSKCLCHRTRDRFGPPRAILDIQIYPPAPSCDKMEIVVSLRNGVQYCLDPRVRKVQDMVQKMQMINSGPTASPEDGSTDIWAAV</sequence>
<name>A0A9Q1IDA1_SYNKA</name>
<evidence type="ECO:0000256" key="1">
    <source>
        <dbReference type="ARBA" id="ARBA00010665"/>
    </source>
</evidence>
<evidence type="ECO:0000256" key="3">
    <source>
        <dbReference type="SAM" id="MobiDB-lite"/>
    </source>
</evidence>
<feature type="compositionally biased region" description="Low complexity" evidence="3">
    <location>
        <begin position="160"/>
        <end position="170"/>
    </location>
</feature>
<comment type="similarity">
    <text evidence="1">Belongs to the intercrine alpha (chemokine CxC) family.</text>
</comment>
<dbReference type="PRINTS" id="PR00436">
    <property type="entry name" value="INTERLEUKIN8"/>
</dbReference>
<organism evidence="6 7">
    <name type="scientific">Synaphobranchus kaupii</name>
    <name type="common">Kaup's arrowtooth eel</name>
    <dbReference type="NCBI Taxonomy" id="118154"/>
    <lineage>
        <taxon>Eukaryota</taxon>
        <taxon>Metazoa</taxon>
        <taxon>Chordata</taxon>
        <taxon>Craniata</taxon>
        <taxon>Vertebrata</taxon>
        <taxon>Euteleostomi</taxon>
        <taxon>Actinopterygii</taxon>
        <taxon>Neopterygii</taxon>
        <taxon>Teleostei</taxon>
        <taxon>Anguilliformes</taxon>
        <taxon>Synaphobranchidae</taxon>
        <taxon>Synaphobranchus</taxon>
    </lineage>
</organism>
<protein>
    <recommendedName>
        <fullName evidence="5">Chemokine interleukin-8-like domain-containing protein</fullName>
    </recommendedName>
</protein>
<dbReference type="AlphaFoldDB" id="A0A9Q1IDA1"/>
<dbReference type="GO" id="GO:0042289">
    <property type="term" value="F:MHC class II protein binding"/>
    <property type="evidence" value="ECO:0007669"/>
    <property type="project" value="InterPro"/>
</dbReference>
<dbReference type="GO" id="GO:0019882">
    <property type="term" value="P:antigen processing and presentation"/>
    <property type="evidence" value="ECO:0007669"/>
    <property type="project" value="InterPro"/>
</dbReference>
<keyword evidence="2" id="KW-0202">Cytokine</keyword>
<feature type="region of interest" description="Disordered" evidence="3">
    <location>
        <begin position="130"/>
        <end position="184"/>
    </location>
</feature>
<feature type="region of interest" description="Disordered" evidence="3">
    <location>
        <begin position="1"/>
        <end position="26"/>
    </location>
</feature>
<reference evidence="6" key="1">
    <citation type="journal article" date="2023" name="Science">
        <title>Genome structures resolve the early diversification of teleost fishes.</title>
        <authorList>
            <person name="Parey E."/>
            <person name="Louis A."/>
            <person name="Montfort J."/>
            <person name="Bouchez O."/>
            <person name="Roques C."/>
            <person name="Iampietro C."/>
            <person name="Lluch J."/>
            <person name="Castinel A."/>
            <person name="Donnadieu C."/>
            <person name="Desvignes T."/>
            <person name="Floi Bucao C."/>
            <person name="Jouanno E."/>
            <person name="Wen M."/>
            <person name="Mejri S."/>
            <person name="Dirks R."/>
            <person name="Jansen H."/>
            <person name="Henkel C."/>
            <person name="Chen W.J."/>
            <person name="Zahm M."/>
            <person name="Cabau C."/>
            <person name="Klopp C."/>
            <person name="Thompson A.W."/>
            <person name="Robinson-Rechavi M."/>
            <person name="Braasch I."/>
            <person name="Lecointre G."/>
            <person name="Bobe J."/>
            <person name="Postlethwait J.H."/>
            <person name="Berthelot C."/>
            <person name="Roest Crollius H."/>
            <person name="Guiguen Y."/>
        </authorList>
    </citation>
    <scope>NUCLEOTIDE SEQUENCE</scope>
    <source>
        <strain evidence="6">WJC10195</strain>
    </source>
</reference>
<keyword evidence="4" id="KW-1133">Transmembrane helix</keyword>
<accession>A0A9Q1IDA1</accession>
<dbReference type="Pfam" id="PF00048">
    <property type="entry name" value="IL8"/>
    <property type="match status" value="1"/>
</dbReference>
<dbReference type="InterPro" id="IPR001089">
    <property type="entry name" value="Chemokine_CXC"/>
</dbReference>
<feature type="transmembrane region" description="Helical" evidence="4">
    <location>
        <begin position="35"/>
        <end position="57"/>
    </location>
</feature>
<evidence type="ECO:0000313" key="7">
    <source>
        <dbReference type="Proteomes" id="UP001152622"/>
    </source>
</evidence>
<evidence type="ECO:0000259" key="5">
    <source>
        <dbReference type="SMART" id="SM00199"/>
    </source>
</evidence>
<evidence type="ECO:0000256" key="4">
    <source>
        <dbReference type="SAM" id="Phobius"/>
    </source>
</evidence>
<dbReference type="GO" id="GO:0006955">
    <property type="term" value="P:immune response"/>
    <property type="evidence" value="ECO:0007669"/>
    <property type="project" value="InterPro"/>
</dbReference>
<dbReference type="GO" id="GO:0016020">
    <property type="term" value="C:membrane"/>
    <property type="evidence" value="ECO:0007669"/>
    <property type="project" value="InterPro"/>
</dbReference>
<evidence type="ECO:0000256" key="2">
    <source>
        <dbReference type="ARBA" id="ARBA00022514"/>
    </source>
</evidence>
<dbReference type="CDD" id="cd00273">
    <property type="entry name" value="Chemokine_CXC"/>
    <property type="match status" value="1"/>
</dbReference>
<dbReference type="InterPro" id="IPR033899">
    <property type="entry name" value="CXC_Chemokine_domain"/>
</dbReference>
<dbReference type="InterPro" id="IPR036048">
    <property type="entry name" value="Interleukin_8-like_sf"/>
</dbReference>
<dbReference type="SUPFAM" id="SSF54117">
    <property type="entry name" value="Interleukin 8-like chemokines"/>
    <property type="match status" value="1"/>
</dbReference>
<feature type="domain" description="Chemokine interleukin-8-like" evidence="5">
    <location>
        <begin position="184"/>
        <end position="245"/>
    </location>
</feature>
<dbReference type="Proteomes" id="UP001152622">
    <property type="component" value="Chromosome 18"/>
</dbReference>
<dbReference type="Pfam" id="PF09307">
    <property type="entry name" value="MHC2-interact"/>
    <property type="match status" value="1"/>
</dbReference>
<dbReference type="SMART" id="SM00199">
    <property type="entry name" value="SCY"/>
    <property type="match status" value="1"/>
</dbReference>
<keyword evidence="4" id="KW-0472">Membrane</keyword>
<proteinExistence type="inferred from homology"/>
<feature type="compositionally biased region" description="Polar residues" evidence="3">
    <location>
        <begin position="15"/>
        <end position="26"/>
    </location>
</feature>